<feature type="region of interest" description="Disordered" evidence="6">
    <location>
        <begin position="1"/>
        <end position="20"/>
    </location>
</feature>
<dbReference type="EMBL" id="JBCNJP010000023">
    <property type="protein sequence ID" value="KAK9057465.1"/>
    <property type="molecule type" value="Genomic_DNA"/>
</dbReference>
<reference evidence="8 9" key="1">
    <citation type="submission" date="2024-04" db="EMBL/GenBank/DDBJ databases">
        <title>The reference genome of an endangered Asteraceae, Deinandra increscens subsp. villosa, native to the Central Coast of California.</title>
        <authorList>
            <person name="Guilliams M."/>
            <person name="Hasenstab-Lehman K."/>
            <person name="Meyer R."/>
            <person name="Mcevoy S."/>
        </authorList>
    </citation>
    <scope>NUCLEOTIDE SEQUENCE [LARGE SCALE GENOMIC DNA]</scope>
    <source>
        <tissue evidence="8">Leaf</tissue>
    </source>
</reference>
<evidence type="ECO:0000313" key="8">
    <source>
        <dbReference type="EMBL" id="KAK9057465.1"/>
    </source>
</evidence>
<sequence length="670" mass="74709">MSSDRQLFDEMPKPTSTPMPVDLSKYSKRVLLKTILDRADGGLGLIDQRVVVGGWVKSSREVRKDSPPAAQAPVGSDAKQAAGGKDVKCVEVFQSRIPFLRTIIKVFGGNTAHTKEKLESILPKVAAPAISILQISDGSSISSLQIIVDSSIAPPSQLMPTGTCILAEGVLQKPSLQGKHALELKAERLLHVGIVDQDNYPLSKKGLPLARLRDCAHFRPRTTTVKTRSSLSAYYSFSEIIGWVRNGWVIARNGFGSRGYLLLLDVASVMKIRNGLNQASHNFFQNHGFIHVEVPIITATNTGGLPGIFQVSTSRFSAKEHKKEEPVSMDDTKHIDLETIKLSIAEKSKKVEELKRSDSNKEALAAAVQDLHKTSLLAAELEARSKSKSRSKSKTENVKEDDGFFSNQAFLTTSGSLHLESCASALGNVYAFGPRFQADKSESKKYLAEKWMIETEIAFSELEDAMNCAEDFLKFVSSWVSENCYENLYFLSKRVDKTILDRLNSLASTVFEKITYTTAVEVLSKVTDKTFETKIQWGVALTEEHESYLVDEFYKKPIIIYDHPKELKPFNVRLNDDGKTVAAFDVIIPKVGALIRGSQKEERLDHLSKRIKELGLRKDQYEWYLDLRKQGTVKHSGFNVMFDVMVLFATGLNDVRDAVPFPRHHGKIHN</sequence>
<feature type="domain" description="Aminoacyl-tRNA synthetase class II (D/K/N)" evidence="7">
    <location>
        <begin position="402"/>
        <end position="664"/>
    </location>
</feature>
<name>A0AAP0GSB3_9ASTR</name>
<organism evidence="8 9">
    <name type="scientific">Deinandra increscens subsp. villosa</name>
    <dbReference type="NCBI Taxonomy" id="3103831"/>
    <lineage>
        <taxon>Eukaryota</taxon>
        <taxon>Viridiplantae</taxon>
        <taxon>Streptophyta</taxon>
        <taxon>Embryophyta</taxon>
        <taxon>Tracheophyta</taxon>
        <taxon>Spermatophyta</taxon>
        <taxon>Magnoliopsida</taxon>
        <taxon>eudicotyledons</taxon>
        <taxon>Gunneridae</taxon>
        <taxon>Pentapetalae</taxon>
        <taxon>asterids</taxon>
        <taxon>campanulids</taxon>
        <taxon>Asterales</taxon>
        <taxon>Asteraceae</taxon>
        <taxon>Asteroideae</taxon>
        <taxon>Heliantheae alliance</taxon>
        <taxon>Madieae</taxon>
        <taxon>Madiinae</taxon>
        <taxon>Deinandra</taxon>
    </lineage>
</organism>
<evidence type="ECO:0000256" key="5">
    <source>
        <dbReference type="ARBA" id="ARBA00023146"/>
    </source>
</evidence>
<dbReference type="InterPro" id="IPR004364">
    <property type="entry name" value="Aa-tRNA-synt_II"/>
</dbReference>
<dbReference type="GO" id="GO:0005524">
    <property type="term" value="F:ATP binding"/>
    <property type="evidence" value="ECO:0007669"/>
    <property type="project" value="UniProtKB-KW"/>
</dbReference>
<comment type="caution">
    <text evidence="8">The sequence shown here is derived from an EMBL/GenBank/DDBJ whole genome shotgun (WGS) entry which is preliminary data.</text>
</comment>
<keyword evidence="3" id="KW-0067">ATP-binding</keyword>
<dbReference type="AlphaFoldDB" id="A0AAP0GSB3"/>
<dbReference type="PANTHER" id="PTHR22594">
    <property type="entry name" value="ASPARTYL/LYSYL-TRNA SYNTHETASE"/>
    <property type="match status" value="1"/>
</dbReference>
<keyword evidence="2" id="KW-0547">Nucleotide-binding</keyword>
<dbReference type="Pfam" id="PF00152">
    <property type="entry name" value="tRNA-synt_2"/>
    <property type="match status" value="1"/>
</dbReference>
<accession>A0AAP0GSB3</accession>
<keyword evidence="1" id="KW-0436">Ligase</keyword>
<evidence type="ECO:0000256" key="6">
    <source>
        <dbReference type="SAM" id="MobiDB-lite"/>
    </source>
</evidence>
<proteinExistence type="predicted"/>
<evidence type="ECO:0000256" key="3">
    <source>
        <dbReference type="ARBA" id="ARBA00022840"/>
    </source>
</evidence>
<evidence type="ECO:0000256" key="1">
    <source>
        <dbReference type="ARBA" id="ARBA00022598"/>
    </source>
</evidence>
<dbReference type="InterPro" id="IPR045864">
    <property type="entry name" value="aa-tRNA-synth_II/BPL/LPL"/>
</dbReference>
<feature type="compositionally biased region" description="Basic and acidic residues" evidence="6">
    <location>
        <begin position="1"/>
        <end position="12"/>
    </location>
</feature>
<evidence type="ECO:0000313" key="9">
    <source>
        <dbReference type="Proteomes" id="UP001408789"/>
    </source>
</evidence>
<evidence type="ECO:0000256" key="2">
    <source>
        <dbReference type="ARBA" id="ARBA00022741"/>
    </source>
</evidence>
<dbReference type="PANTHER" id="PTHR22594:SF36">
    <property type="entry name" value="ASPARAGINE--TRNA LIGASE, CYTOPLASMIC 2"/>
    <property type="match status" value="1"/>
</dbReference>
<dbReference type="GO" id="GO:0005739">
    <property type="term" value="C:mitochondrion"/>
    <property type="evidence" value="ECO:0007669"/>
    <property type="project" value="TreeGrafter"/>
</dbReference>
<keyword evidence="4" id="KW-0648">Protein biosynthesis</keyword>
<evidence type="ECO:0000259" key="7">
    <source>
        <dbReference type="Pfam" id="PF00152"/>
    </source>
</evidence>
<evidence type="ECO:0000256" key="4">
    <source>
        <dbReference type="ARBA" id="ARBA00022917"/>
    </source>
</evidence>
<gene>
    <name evidence="8" type="ORF">SSX86_022300</name>
</gene>
<keyword evidence="5" id="KW-0030">Aminoacyl-tRNA synthetase</keyword>
<dbReference type="GO" id="GO:0006421">
    <property type="term" value="P:asparaginyl-tRNA aminoacylation"/>
    <property type="evidence" value="ECO:0007669"/>
    <property type="project" value="TreeGrafter"/>
</dbReference>
<protein>
    <recommendedName>
        <fullName evidence="7">Aminoacyl-tRNA synthetase class II (D/K/N) domain-containing protein</fullName>
    </recommendedName>
</protein>
<keyword evidence="9" id="KW-1185">Reference proteome</keyword>
<dbReference type="SUPFAM" id="SSF55681">
    <property type="entry name" value="Class II aaRS and biotin synthetases"/>
    <property type="match status" value="1"/>
</dbReference>
<dbReference type="Gene3D" id="3.30.930.10">
    <property type="entry name" value="Bira Bifunctional Protein, Domain 2"/>
    <property type="match status" value="1"/>
</dbReference>
<dbReference type="Proteomes" id="UP001408789">
    <property type="component" value="Unassembled WGS sequence"/>
</dbReference>
<dbReference type="GO" id="GO:0004816">
    <property type="term" value="F:asparagine-tRNA ligase activity"/>
    <property type="evidence" value="ECO:0007669"/>
    <property type="project" value="TreeGrafter"/>
</dbReference>